<comment type="caution">
    <text evidence="1">The sequence shown here is derived from an EMBL/GenBank/DDBJ whole genome shotgun (WGS) entry which is preliminary data.</text>
</comment>
<protein>
    <submittedName>
        <fullName evidence="1">Uncharacterized protein</fullName>
    </submittedName>
</protein>
<evidence type="ECO:0000313" key="1">
    <source>
        <dbReference type="EMBL" id="KAI3354581.1"/>
    </source>
</evidence>
<dbReference type="Proteomes" id="UP000831701">
    <property type="component" value="Chromosome 22"/>
</dbReference>
<organism evidence="1 2">
    <name type="scientific">Scortum barcoo</name>
    <name type="common">barcoo grunter</name>
    <dbReference type="NCBI Taxonomy" id="214431"/>
    <lineage>
        <taxon>Eukaryota</taxon>
        <taxon>Metazoa</taxon>
        <taxon>Chordata</taxon>
        <taxon>Craniata</taxon>
        <taxon>Vertebrata</taxon>
        <taxon>Euteleostomi</taxon>
        <taxon>Actinopterygii</taxon>
        <taxon>Neopterygii</taxon>
        <taxon>Teleostei</taxon>
        <taxon>Neoteleostei</taxon>
        <taxon>Acanthomorphata</taxon>
        <taxon>Eupercaria</taxon>
        <taxon>Centrarchiformes</taxon>
        <taxon>Terapontoidei</taxon>
        <taxon>Terapontidae</taxon>
        <taxon>Scortum</taxon>
    </lineage>
</organism>
<evidence type="ECO:0000313" key="2">
    <source>
        <dbReference type="Proteomes" id="UP000831701"/>
    </source>
</evidence>
<gene>
    <name evidence="1" type="ORF">L3Q82_019086</name>
</gene>
<name>A0ACB8VG50_9TELE</name>
<reference evidence="1" key="1">
    <citation type="submission" date="2022-04" db="EMBL/GenBank/DDBJ databases">
        <title>Jade perch genome.</title>
        <authorList>
            <person name="Chao B."/>
        </authorList>
    </citation>
    <scope>NUCLEOTIDE SEQUENCE</scope>
    <source>
        <strain evidence="1">CB-2022</strain>
    </source>
</reference>
<accession>A0ACB8VG50</accession>
<sequence length="364" mass="41187">NPAITDDEGSEEEDDDMMDPDFIPPTCNLDAPNPSDESSSAKRRYMLPAVEVLTLMKTMTPLHYFCRYFSPQVIKHITSDQPLATQKDINTTFTPTEEEMMNFVAILMYMGIIQLPSVDNYWEMETRVLQVANLMSSKRFRLLKRLVHFNDNTNIPGTNHRFFKIWPLLSFLNTAFRRKDYTGGPWCPLTPEQEAMGATIQIVSILANTMSSSTTTAIFADNFFSSLEVVRYLKDKNCRYTGTAGDNQIVKPPLKSIKEMEKKAVPRGTCNCVLSDDRILSVNGKQGCHCPLTVQPASSLSRYCSDTKRKEDVICPALIKSYKIQKFKFIYLKPKITNILFALEGFTICTLTKVTSCSISNVPP</sequence>
<dbReference type="EMBL" id="CM041552">
    <property type="protein sequence ID" value="KAI3354581.1"/>
    <property type="molecule type" value="Genomic_DNA"/>
</dbReference>
<keyword evidence="2" id="KW-1185">Reference proteome</keyword>
<feature type="non-terminal residue" evidence="1">
    <location>
        <position position="1"/>
    </location>
</feature>
<proteinExistence type="predicted"/>